<dbReference type="Proteomes" id="UP000183031">
    <property type="component" value="Unassembled WGS sequence"/>
</dbReference>
<dbReference type="CDD" id="cd10551">
    <property type="entry name" value="PsrB"/>
    <property type="match status" value="1"/>
</dbReference>
<evidence type="ECO:0000256" key="1">
    <source>
        <dbReference type="ARBA" id="ARBA00022485"/>
    </source>
</evidence>
<feature type="domain" description="4Fe-4S ferredoxin-type" evidence="5">
    <location>
        <begin position="44"/>
        <end position="73"/>
    </location>
</feature>
<dbReference type="InterPro" id="IPR017900">
    <property type="entry name" value="4Fe4S_Fe_S_CS"/>
</dbReference>
<sequence length="245" mass="26900">MDFGKRQFLQRLGVLTAGASLISVAEAGLTLAPTRREGDASRRYAMLIDLRRCVGCQACTVSCAIENQTPHGEFRTTVNQYQVSLEGEAAATNVLLPRLCNHCDNPPCVPVCPVQATFQREDGIVVVDNKRCVGCAYCVQACPYDARFINHTTQTADKCTFCVHRLEAGLLPACVESCVGGARIIGDMRDPHSMLSKLLRRHEAEIKVLKPENQTAPHVFYLGLDDAFVTPLPGRAQVALWGERR</sequence>
<keyword evidence="1" id="KW-0004">4Fe-4S</keyword>
<evidence type="ECO:0000256" key="2">
    <source>
        <dbReference type="ARBA" id="ARBA00022723"/>
    </source>
</evidence>
<comment type="caution">
    <text evidence="6">The sequence shown here is derived from an EMBL/GenBank/DDBJ whole genome shotgun (WGS) entry which is preliminary data.</text>
</comment>
<dbReference type="EMBL" id="FMUT01000007">
    <property type="protein sequence ID" value="SCY85875.1"/>
    <property type="molecule type" value="Genomic_DNA"/>
</dbReference>
<proteinExistence type="predicted"/>
<reference evidence="6 7" key="1">
    <citation type="submission" date="2016-10" db="EMBL/GenBank/DDBJ databases">
        <authorList>
            <person name="Varghese N."/>
            <person name="Submissions S."/>
        </authorList>
    </citation>
    <scope>NUCLEOTIDE SEQUENCE [LARGE SCALE GENOMIC DNA]</scope>
    <source>
        <strain evidence="6 7">CGMCC 1.6853</strain>
    </source>
</reference>
<evidence type="ECO:0000256" key="4">
    <source>
        <dbReference type="ARBA" id="ARBA00023014"/>
    </source>
</evidence>
<dbReference type="InterPro" id="IPR017896">
    <property type="entry name" value="4Fe4S_Fe-S-bd"/>
</dbReference>
<name>A0A1G5JC16_9GAMM</name>
<evidence type="ECO:0000259" key="5">
    <source>
        <dbReference type="PROSITE" id="PS51379"/>
    </source>
</evidence>
<dbReference type="InterPro" id="IPR006311">
    <property type="entry name" value="TAT_signal"/>
</dbReference>
<dbReference type="NCBIfam" id="NF011569">
    <property type="entry name" value="PRK14993.1"/>
    <property type="match status" value="1"/>
</dbReference>
<keyword evidence="7" id="KW-1185">Reference proteome</keyword>
<dbReference type="SUPFAM" id="SSF54862">
    <property type="entry name" value="4Fe-4S ferredoxins"/>
    <property type="match status" value="1"/>
</dbReference>
<dbReference type="NCBIfam" id="NF045797">
    <property type="entry name" value="DsrO"/>
    <property type="match status" value="1"/>
</dbReference>
<dbReference type="Pfam" id="PF13247">
    <property type="entry name" value="Fer4_11"/>
    <property type="match status" value="1"/>
</dbReference>
<dbReference type="PROSITE" id="PS00198">
    <property type="entry name" value="4FE4S_FER_1"/>
    <property type="match status" value="1"/>
</dbReference>
<keyword evidence="2" id="KW-0479">Metal-binding</keyword>
<evidence type="ECO:0000313" key="7">
    <source>
        <dbReference type="Proteomes" id="UP000183031"/>
    </source>
</evidence>
<keyword evidence="4" id="KW-0411">Iron-sulfur</keyword>
<protein>
    <submittedName>
        <fullName evidence="6">Tetrathionate reductase beta subunit</fullName>
    </submittedName>
</protein>
<dbReference type="InterPro" id="IPR054822">
    <property type="entry name" value="DsrO-like"/>
</dbReference>
<feature type="domain" description="4Fe-4S ferredoxin-type" evidence="5">
    <location>
        <begin position="123"/>
        <end position="152"/>
    </location>
</feature>
<keyword evidence="3" id="KW-0408">Iron</keyword>
<organism evidence="6 7">
    <name type="scientific">Serratia nematodiphila</name>
    <dbReference type="NCBI Taxonomy" id="458197"/>
    <lineage>
        <taxon>Bacteria</taxon>
        <taxon>Pseudomonadati</taxon>
        <taxon>Pseudomonadota</taxon>
        <taxon>Gammaproteobacteria</taxon>
        <taxon>Enterobacterales</taxon>
        <taxon>Yersiniaceae</taxon>
        <taxon>Serratia</taxon>
    </lineage>
</organism>
<dbReference type="PANTHER" id="PTHR43177:SF9">
    <property type="entry name" value="PROTEIN NRFC"/>
    <property type="match status" value="1"/>
</dbReference>
<evidence type="ECO:0000313" key="6">
    <source>
        <dbReference type="EMBL" id="SCY85875.1"/>
    </source>
</evidence>
<dbReference type="PROSITE" id="PS51379">
    <property type="entry name" value="4FE4S_FER_2"/>
    <property type="match status" value="2"/>
</dbReference>
<dbReference type="InterPro" id="IPR050954">
    <property type="entry name" value="ET_IronSulfur_Cluster-Binding"/>
</dbReference>
<dbReference type="PANTHER" id="PTHR43177">
    <property type="entry name" value="PROTEIN NRFC"/>
    <property type="match status" value="1"/>
</dbReference>
<dbReference type="PROSITE" id="PS51318">
    <property type="entry name" value="TAT"/>
    <property type="match status" value="1"/>
</dbReference>
<gene>
    <name evidence="6" type="ORF">SAMN02927935_02649</name>
</gene>
<dbReference type="Gene3D" id="3.30.70.20">
    <property type="match status" value="2"/>
</dbReference>
<evidence type="ECO:0000256" key="3">
    <source>
        <dbReference type="ARBA" id="ARBA00023004"/>
    </source>
</evidence>
<dbReference type="RefSeq" id="WP_033632546.1">
    <property type="nucleotide sequence ID" value="NZ_CBCSIN010000005.1"/>
</dbReference>
<accession>A0A1G5JC16</accession>